<organism evidence="1">
    <name type="scientific">Panstrongylus lignarius</name>
    <dbReference type="NCBI Taxonomy" id="156445"/>
    <lineage>
        <taxon>Eukaryota</taxon>
        <taxon>Metazoa</taxon>
        <taxon>Ecdysozoa</taxon>
        <taxon>Arthropoda</taxon>
        <taxon>Hexapoda</taxon>
        <taxon>Insecta</taxon>
        <taxon>Pterygota</taxon>
        <taxon>Neoptera</taxon>
        <taxon>Paraneoptera</taxon>
        <taxon>Hemiptera</taxon>
        <taxon>Heteroptera</taxon>
        <taxon>Panheteroptera</taxon>
        <taxon>Cimicomorpha</taxon>
        <taxon>Reduviidae</taxon>
        <taxon>Triatominae</taxon>
        <taxon>Panstrongylus</taxon>
    </lineage>
</organism>
<evidence type="ECO:0000313" key="1">
    <source>
        <dbReference type="EMBL" id="JAW14458.1"/>
    </source>
</evidence>
<dbReference type="AlphaFoldDB" id="A0A224XX29"/>
<protein>
    <submittedName>
        <fullName evidence="1">Uncharacterized protein</fullName>
    </submittedName>
</protein>
<sequence length="117" mass="12406">MSPGTISLALIFCTPDLSLRTTLPISGSYSFSASIASSAFLSCHTPTMALAIRIRRITKGSTKAVSWSSCSSNNARTKEMMAANNKIFTNRSSNCSNTNCHIDLPSSVGSSLGPYFS</sequence>
<proteinExistence type="predicted"/>
<name>A0A224XX29_9HEMI</name>
<dbReference type="EMBL" id="GFTR01001968">
    <property type="protein sequence ID" value="JAW14458.1"/>
    <property type="molecule type" value="Transcribed_RNA"/>
</dbReference>
<accession>A0A224XX29</accession>
<reference evidence="1" key="1">
    <citation type="journal article" date="2018" name="PLoS Negl. Trop. Dis.">
        <title>An insight into the salivary gland and fat body transcriptome of Panstrongylus lignarius (Hemiptera: Heteroptera), the main vector of Chagas disease in Peru.</title>
        <authorList>
            <person name="Nevoa J.C."/>
            <person name="Mendes M.T."/>
            <person name="da Silva M.V."/>
            <person name="Soares S.C."/>
            <person name="Oliveira C.J.F."/>
            <person name="Ribeiro J.M.C."/>
        </authorList>
    </citation>
    <scope>NUCLEOTIDE SEQUENCE</scope>
</reference>